<reference evidence="3" key="1">
    <citation type="submission" date="2017-10" db="EMBL/GenBank/DDBJ databases">
        <title>Rapid genome shrinkage in a self-fertile nematode reveals novel sperm competition proteins.</title>
        <authorList>
            <person name="Yin D."/>
            <person name="Schwarz E.M."/>
            <person name="Thomas C.G."/>
            <person name="Felde R.L."/>
            <person name="Korf I.F."/>
            <person name="Cutter A.D."/>
            <person name="Schartner C.M."/>
            <person name="Ralston E.J."/>
            <person name="Meyer B.J."/>
            <person name="Haag E.S."/>
        </authorList>
    </citation>
    <scope>NUCLEOTIDE SEQUENCE [LARGE SCALE GENOMIC DNA]</scope>
    <source>
        <strain evidence="3">JU1422</strain>
    </source>
</reference>
<dbReference type="OrthoDB" id="5908749at2759"/>
<keyword evidence="3" id="KW-1185">Reference proteome</keyword>
<evidence type="ECO:0000313" key="2">
    <source>
        <dbReference type="EMBL" id="PIC31536.1"/>
    </source>
</evidence>
<sequence length="83" mass="9861">MVFKFVYSFTFFRNLKMEDDDIIWCENDGSVMSEETIQNIKERQSLRRTPSLEVIREFSAEESRRRRSGAENNNGEESIFLTV</sequence>
<name>A0A2G5TX52_9PELO</name>
<dbReference type="Proteomes" id="UP000230233">
    <property type="component" value="Chromosome IV"/>
</dbReference>
<protein>
    <submittedName>
        <fullName evidence="2">Uncharacterized protein</fullName>
    </submittedName>
</protein>
<feature type="region of interest" description="Disordered" evidence="1">
    <location>
        <begin position="63"/>
        <end position="83"/>
    </location>
</feature>
<comment type="caution">
    <text evidence="2">The sequence shown here is derived from an EMBL/GenBank/DDBJ whole genome shotgun (WGS) entry which is preliminary data.</text>
</comment>
<dbReference type="EMBL" id="PDUG01000004">
    <property type="protein sequence ID" value="PIC31536.1"/>
    <property type="molecule type" value="Genomic_DNA"/>
</dbReference>
<evidence type="ECO:0000313" key="3">
    <source>
        <dbReference type="Proteomes" id="UP000230233"/>
    </source>
</evidence>
<organism evidence="2 3">
    <name type="scientific">Caenorhabditis nigoni</name>
    <dbReference type="NCBI Taxonomy" id="1611254"/>
    <lineage>
        <taxon>Eukaryota</taxon>
        <taxon>Metazoa</taxon>
        <taxon>Ecdysozoa</taxon>
        <taxon>Nematoda</taxon>
        <taxon>Chromadorea</taxon>
        <taxon>Rhabditida</taxon>
        <taxon>Rhabditina</taxon>
        <taxon>Rhabditomorpha</taxon>
        <taxon>Rhabditoidea</taxon>
        <taxon>Rhabditidae</taxon>
        <taxon>Peloderinae</taxon>
        <taxon>Caenorhabditis</taxon>
    </lineage>
</organism>
<gene>
    <name evidence="2" type="primary">Cnig_chr_IV.g12207</name>
    <name evidence="2" type="ORF">B9Z55_012207</name>
</gene>
<dbReference type="AlphaFoldDB" id="A0A2G5TX52"/>
<accession>A0A2G5TX52</accession>
<feature type="compositionally biased region" description="Low complexity" evidence="1">
    <location>
        <begin position="70"/>
        <end position="83"/>
    </location>
</feature>
<proteinExistence type="predicted"/>
<evidence type="ECO:0000256" key="1">
    <source>
        <dbReference type="SAM" id="MobiDB-lite"/>
    </source>
</evidence>